<dbReference type="PANTHER" id="PTHR30109">
    <property type="entry name" value="HYDROXYLAMINE REDUCTASE"/>
    <property type="match status" value="1"/>
</dbReference>
<evidence type="ECO:0000313" key="8">
    <source>
        <dbReference type="Proteomes" id="UP000503482"/>
    </source>
</evidence>
<dbReference type="Gene3D" id="1.20.1270.20">
    <property type="match status" value="1"/>
</dbReference>
<comment type="function">
    <text evidence="6">Catalyzes the reduction of hydroxylamine to form NH(3) and H(2)O.</text>
</comment>
<dbReference type="GO" id="GO:0050418">
    <property type="term" value="F:hydroxylamine reductase activity"/>
    <property type="evidence" value="ECO:0007669"/>
    <property type="project" value="UniProtKB-UniRule"/>
</dbReference>
<dbReference type="HAMAP" id="MF_00069">
    <property type="entry name" value="Hydroxylam_reduct"/>
    <property type="match status" value="1"/>
</dbReference>
<evidence type="ECO:0000256" key="6">
    <source>
        <dbReference type="HAMAP-Rule" id="MF_00069"/>
    </source>
</evidence>
<sequence>MSMFCYQCEMSQKGGCGSTGAVVGTCGKDENLSRLQDIMIFGLKGLSAYREHLNTFKPELTKEIDDVMSETLYFTLTNVNFNFNDHINQLMKIGRAGSLVMDRLSNTHTNKFGIPTPVTVSQNKVEGKAILVSGHDLEMFERLLIATQDKGINVYTHSEMLPAHGYPELRKYKHLKGNVGKAWFDQAKLMEKFPGTFVVNTNCIVPPKKNCGYLDRLFTYKIVGVEGSTPIENDNFDALIKRTLECADANGIDFNETTTLTTGHHYKTVLTLAPQILKALEEGKIKQFFVVAGCDAPGKGGEYYRELTSSLPKDCVIITSSCGKFRFNDIDFGEIEGTGIPRYLDLGQCNDSNGAVEIAKALSEALNTPINDLPISIVLSWMEQKAIIVLLALFSLGIKNIYLGPKPPQFVNEDIFNFLAENFNLTLTTNAKDDLAKLLIA</sequence>
<gene>
    <name evidence="6" type="primary">hcp</name>
    <name evidence="7" type="ORF">AVENP_0087</name>
</gene>
<keyword evidence="5 6" id="KW-0411">Iron-sulfur</keyword>
<dbReference type="SUPFAM" id="SSF56821">
    <property type="entry name" value="Prismane protein-like"/>
    <property type="match status" value="1"/>
</dbReference>
<feature type="binding site" evidence="6">
    <location>
        <position position="16"/>
    </location>
    <ligand>
        <name>[4Fe-4S] cluster</name>
        <dbReference type="ChEBI" id="CHEBI:49883"/>
    </ligand>
</feature>
<evidence type="ECO:0000256" key="3">
    <source>
        <dbReference type="ARBA" id="ARBA00023002"/>
    </source>
</evidence>
<dbReference type="GO" id="GO:0042542">
    <property type="term" value="P:response to hydrogen peroxide"/>
    <property type="evidence" value="ECO:0007669"/>
    <property type="project" value="TreeGrafter"/>
</dbReference>
<dbReference type="NCBIfam" id="TIGR01703">
    <property type="entry name" value="hybrid_clust"/>
    <property type="match status" value="1"/>
</dbReference>
<protein>
    <recommendedName>
        <fullName evidence="6">Hydroxylamine reductase</fullName>
        <ecNumber evidence="6">1.7.99.1</ecNumber>
    </recommendedName>
    <alternativeName>
        <fullName evidence="6">Hybrid-cluster protein</fullName>
        <shortName evidence="6">HCP</shortName>
    </alternativeName>
    <alternativeName>
        <fullName evidence="6">Prismane protein</fullName>
    </alternativeName>
</protein>
<feature type="binding site" evidence="6">
    <location>
        <position position="349"/>
    </location>
    <ligand>
        <name>hybrid [4Fe-2O-2S] cluster</name>
        <dbReference type="ChEBI" id="CHEBI:60519"/>
    </ligand>
</feature>
<dbReference type="Gene3D" id="3.40.50.2030">
    <property type="match status" value="2"/>
</dbReference>
<dbReference type="EMBL" id="CP053840">
    <property type="protein sequence ID" value="QKF65669.1"/>
    <property type="molecule type" value="Genomic_DNA"/>
</dbReference>
<comment type="catalytic activity">
    <reaction evidence="6">
        <text>A + NH4(+) + H2O = hydroxylamine + AH2 + H(+)</text>
        <dbReference type="Rhea" id="RHEA:22052"/>
        <dbReference type="ChEBI" id="CHEBI:13193"/>
        <dbReference type="ChEBI" id="CHEBI:15377"/>
        <dbReference type="ChEBI" id="CHEBI:15378"/>
        <dbReference type="ChEBI" id="CHEBI:15429"/>
        <dbReference type="ChEBI" id="CHEBI:17499"/>
        <dbReference type="ChEBI" id="CHEBI:28938"/>
        <dbReference type="EC" id="1.7.99.1"/>
    </reaction>
</comment>
<comment type="subcellular location">
    <subcellularLocation>
        <location evidence="6">Cytoplasm</location>
    </subcellularLocation>
</comment>
<dbReference type="GO" id="GO:0051539">
    <property type="term" value="F:4 iron, 4 sulfur cluster binding"/>
    <property type="evidence" value="ECO:0007669"/>
    <property type="project" value="UniProtKB-KW"/>
</dbReference>
<dbReference type="RefSeq" id="WP_128358244.1">
    <property type="nucleotide sequence ID" value="NZ_CP053840.1"/>
</dbReference>
<keyword evidence="1 6" id="KW-0963">Cytoplasm</keyword>
<proteinExistence type="inferred from homology"/>
<keyword evidence="8" id="KW-1185">Reference proteome</keyword>
<dbReference type="InterPro" id="IPR011254">
    <property type="entry name" value="Prismane-like_sf"/>
</dbReference>
<feature type="modified residue" description="Cysteine persulfide" evidence="6">
    <location>
        <position position="294"/>
    </location>
</feature>
<dbReference type="GO" id="GO:0005737">
    <property type="term" value="C:cytoplasm"/>
    <property type="evidence" value="ECO:0007669"/>
    <property type="project" value="UniProtKB-SubCell"/>
</dbReference>
<feature type="binding site" evidence="6">
    <location>
        <position position="159"/>
    </location>
    <ligand>
        <name>hybrid [4Fe-2O-2S] cluster</name>
        <dbReference type="ChEBI" id="CHEBI:60519"/>
    </ligand>
</feature>
<feature type="binding site" evidence="6">
    <location>
        <position position="383"/>
    </location>
    <ligand>
        <name>hybrid [4Fe-2O-2S] cluster</name>
        <dbReference type="ChEBI" id="CHEBI:60519"/>
    </ligand>
</feature>
<keyword evidence="4 6" id="KW-0408">Iron</keyword>
<organism evidence="7 8">
    <name type="scientific">Arcobacter venerupis</name>
    <dbReference type="NCBI Taxonomy" id="1054033"/>
    <lineage>
        <taxon>Bacteria</taxon>
        <taxon>Pseudomonadati</taxon>
        <taxon>Campylobacterota</taxon>
        <taxon>Epsilonproteobacteria</taxon>
        <taxon>Campylobacterales</taxon>
        <taxon>Arcobacteraceae</taxon>
        <taxon>Arcobacter</taxon>
    </lineage>
</organism>
<reference evidence="7 8" key="1">
    <citation type="submission" date="2020-05" db="EMBL/GenBank/DDBJ databases">
        <title>Complete genome sequencing of Campylobacter and Arcobacter type strains.</title>
        <authorList>
            <person name="Miller W.G."/>
            <person name="Yee E."/>
        </authorList>
    </citation>
    <scope>NUCLEOTIDE SEQUENCE [LARGE SCALE GENOMIC DNA]</scope>
    <source>
        <strain evidence="7 8">LMG 26156</strain>
    </source>
</reference>
<keyword evidence="6" id="KW-0004">4Fe-4S</keyword>
<dbReference type="KEGG" id="avp:AVENP_0087"/>
<evidence type="ECO:0000256" key="2">
    <source>
        <dbReference type="ARBA" id="ARBA00022723"/>
    </source>
</evidence>
<dbReference type="NCBIfam" id="NF003658">
    <property type="entry name" value="PRK05290.1"/>
    <property type="match status" value="1"/>
</dbReference>
<dbReference type="Proteomes" id="UP000503482">
    <property type="component" value="Chromosome"/>
</dbReference>
<feature type="binding site" evidence="6">
    <location>
        <position position="5"/>
    </location>
    <ligand>
        <name>[4Fe-4S] cluster</name>
        <dbReference type="ChEBI" id="CHEBI:49883"/>
    </ligand>
</feature>
<dbReference type="Pfam" id="PF03063">
    <property type="entry name" value="Prismane"/>
    <property type="match status" value="1"/>
</dbReference>
<feature type="binding site" description="via persulfide group" evidence="6">
    <location>
        <position position="294"/>
    </location>
    <ligand>
        <name>hybrid [4Fe-2O-2S] cluster</name>
        <dbReference type="ChEBI" id="CHEBI:60519"/>
    </ligand>
</feature>
<feature type="binding site" evidence="6">
    <location>
        <position position="385"/>
    </location>
    <ligand>
        <name>hybrid [4Fe-2O-2S] cluster</name>
        <dbReference type="ChEBI" id="CHEBI:60519"/>
    </ligand>
</feature>
<feature type="binding site" evidence="6">
    <location>
        <position position="26"/>
    </location>
    <ligand>
        <name>[4Fe-4S] cluster</name>
        <dbReference type="ChEBI" id="CHEBI:49883"/>
    </ligand>
</feature>
<dbReference type="InterPro" id="IPR016100">
    <property type="entry name" value="Prismane_a-bundle"/>
</dbReference>
<dbReference type="PANTHER" id="PTHR30109:SF0">
    <property type="entry name" value="HYDROXYLAMINE REDUCTASE"/>
    <property type="match status" value="1"/>
</dbReference>
<comment type="cofactor">
    <cofactor evidence="6">
        <name>hybrid [4Fe-2O-2S] cluster</name>
        <dbReference type="ChEBI" id="CHEBI:60519"/>
    </cofactor>
    <text evidence="6">Binds 1 hybrid [4Fe-2O-2S] cluster.</text>
</comment>
<dbReference type="InterPro" id="IPR016099">
    <property type="entry name" value="Prismane-like_a/b-sand"/>
</dbReference>
<feature type="binding site" evidence="6">
    <location>
        <position position="8"/>
    </location>
    <ligand>
        <name>[4Fe-4S] cluster</name>
        <dbReference type="ChEBI" id="CHEBI:49883"/>
    </ligand>
</feature>
<dbReference type="GO" id="GO:0046872">
    <property type="term" value="F:metal ion binding"/>
    <property type="evidence" value="ECO:0007669"/>
    <property type="project" value="UniProtKB-KW"/>
</dbReference>
<keyword evidence="3 6" id="KW-0560">Oxidoreductase</keyword>
<feature type="binding site" evidence="6">
    <location>
        <position position="135"/>
    </location>
    <ligand>
        <name>hybrid [4Fe-2O-2S] cluster</name>
        <dbReference type="ChEBI" id="CHEBI:60519"/>
    </ligand>
</feature>
<accession>A0AAE7B5G8</accession>
<dbReference type="InterPro" id="IPR004137">
    <property type="entry name" value="HCP/CODH"/>
</dbReference>
<feature type="binding site" evidence="6">
    <location>
        <position position="322"/>
    </location>
    <ligand>
        <name>hybrid [4Fe-2O-2S] cluster</name>
        <dbReference type="ChEBI" id="CHEBI:60519"/>
    </ligand>
</feature>
<comment type="similarity">
    <text evidence="6">Belongs to the HCP family.</text>
</comment>
<keyword evidence="2 6" id="KW-0479">Metal-binding</keyword>
<evidence type="ECO:0000256" key="4">
    <source>
        <dbReference type="ARBA" id="ARBA00023004"/>
    </source>
</evidence>
<feature type="binding site" evidence="6">
    <location>
        <position position="203"/>
    </location>
    <ligand>
        <name>hybrid [4Fe-2O-2S] cluster</name>
        <dbReference type="ChEBI" id="CHEBI:60519"/>
    </ligand>
</feature>
<comment type="cofactor">
    <cofactor evidence="6">
        <name>[4Fe-4S] cluster</name>
        <dbReference type="ChEBI" id="CHEBI:49883"/>
    </cofactor>
    <text evidence="6">Binds 1 [4Fe-4S] cluster.</text>
</comment>
<evidence type="ECO:0000313" key="7">
    <source>
        <dbReference type="EMBL" id="QKF65669.1"/>
    </source>
</evidence>
<name>A0AAE7B5G8_9BACT</name>
<dbReference type="AlphaFoldDB" id="A0AAE7B5G8"/>
<dbReference type="GO" id="GO:0004601">
    <property type="term" value="F:peroxidase activity"/>
    <property type="evidence" value="ECO:0007669"/>
    <property type="project" value="TreeGrafter"/>
</dbReference>
<evidence type="ECO:0000256" key="5">
    <source>
        <dbReference type="ARBA" id="ARBA00023014"/>
    </source>
</evidence>
<dbReference type="EC" id="1.7.99.1" evidence="6"/>
<evidence type="ECO:0000256" key="1">
    <source>
        <dbReference type="ARBA" id="ARBA00022490"/>
    </source>
</evidence>
<dbReference type="InterPro" id="IPR010048">
    <property type="entry name" value="Hydroxylam_reduct"/>
</dbReference>